<feature type="non-terminal residue" evidence="1">
    <location>
        <position position="174"/>
    </location>
</feature>
<sequence>MGKFPIGKPISTVAMISLSLLIKEASIAGLWDLDTLGIKETAEIKSKCDMARAAKELFLQTVQINEENRYEVRLSWLEDHLHLSTNYNIAKRLSSTVQKLKGQKLVEAYDAVFQQWLEEDIIELDKVSDKTQGHFLPHRPVIKENSTTRLRPVFDASARENNGPSLNDCLEMGM</sequence>
<protein>
    <submittedName>
        <fullName evidence="1">Uncharacterized protein</fullName>
    </submittedName>
</protein>
<evidence type="ECO:0000313" key="1">
    <source>
        <dbReference type="EMBL" id="JAB67049.1"/>
    </source>
</evidence>
<name>V5GSB4_ANOGL</name>
<reference evidence="1" key="1">
    <citation type="submission" date="2013-07" db="EMBL/GenBank/DDBJ databases">
        <title>Midgut Transcriptome Profiling of Anoplphora glabripennis, a Lignocellulose Degrading, Wood-Boring Cerambycid.</title>
        <authorList>
            <person name="Scully E.D."/>
            <person name="Hoover K."/>
            <person name="Carlson J.E."/>
            <person name="Tien M."/>
            <person name="Geib S.M."/>
        </authorList>
    </citation>
    <scope>NUCLEOTIDE SEQUENCE</scope>
</reference>
<dbReference type="EMBL" id="GALX01001417">
    <property type="protein sequence ID" value="JAB67049.1"/>
    <property type="molecule type" value="Transcribed_RNA"/>
</dbReference>
<organism evidence="1">
    <name type="scientific">Anoplophora glabripennis</name>
    <name type="common">Asian longhorn beetle</name>
    <name type="synonym">Anoplophora nobilis</name>
    <dbReference type="NCBI Taxonomy" id="217634"/>
    <lineage>
        <taxon>Eukaryota</taxon>
        <taxon>Metazoa</taxon>
        <taxon>Ecdysozoa</taxon>
        <taxon>Arthropoda</taxon>
        <taxon>Hexapoda</taxon>
        <taxon>Insecta</taxon>
        <taxon>Pterygota</taxon>
        <taxon>Neoptera</taxon>
        <taxon>Endopterygota</taxon>
        <taxon>Coleoptera</taxon>
        <taxon>Polyphaga</taxon>
        <taxon>Cucujiformia</taxon>
        <taxon>Chrysomeloidea</taxon>
        <taxon>Cerambycidae</taxon>
        <taxon>Lamiinae</taxon>
        <taxon>Lamiini</taxon>
        <taxon>Anoplophora</taxon>
    </lineage>
</organism>
<dbReference type="AlphaFoldDB" id="V5GSB4"/>
<proteinExistence type="predicted"/>
<accession>V5GSB4</accession>